<dbReference type="PANTHER" id="PTHR30405:SF11">
    <property type="entry name" value="RNA-GUIDED DNA ENDONUCLEASE RV2885C-RELATED"/>
    <property type="match status" value="1"/>
</dbReference>
<keyword evidence="6" id="KW-0238">DNA-binding</keyword>
<evidence type="ECO:0000256" key="4">
    <source>
        <dbReference type="ARBA" id="ARBA00022723"/>
    </source>
</evidence>
<keyword evidence="5" id="KW-0862">Zinc</keyword>
<evidence type="ECO:0000256" key="5">
    <source>
        <dbReference type="ARBA" id="ARBA00022833"/>
    </source>
</evidence>
<accession>A0A4V2PUQ7</accession>
<dbReference type="InterPro" id="IPR010095">
    <property type="entry name" value="Cas12f1-like_TNB"/>
</dbReference>
<comment type="similarity">
    <text evidence="1">In the C-terminal section; belongs to the transposase 35 family.</text>
</comment>
<evidence type="ECO:0000256" key="8">
    <source>
        <dbReference type="SAM" id="MobiDB-lite"/>
    </source>
</evidence>
<dbReference type="RefSeq" id="WP_132300216.1">
    <property type="nucleotide sequence ID" value="NZ_CP170642.1"/>
</dbReference>
<feature type="domain" description="Cas12f1-like TNB" evidence="10">
    <location>
        <begin position="324"/>
        <end position="391"/>
    </location>
</feature>
<dbReference type="Pfam" id="PF07282">
    <property type="entry name" value="Cas12f1-like_TNB"/>
    <property type="match status" value="1"/>
</dbReference>
<proteinExistence type="inferred from homology"/>
<keyword evidence="7" id="KW-0233">DNA recombination</keyword>
<dbReference type="GO" id="GO:0032196">
    <property type="term" value="P:transposition"/>
    <property type="evidence" value="ECO:0007669"/>
    <property type="project" value="UniProtKB-KW"/>
</dbReference>
<feature type="domain" description="Probable transposase IS891/IS1136/IS1341" evidence="9">
    <location>
        <begin position="190"/>
        <end position="312"/>
    </location>
</feature>
<evidence type="ECO:0000313" key="12">
    <source>
        <dbReference type="EMBL" id="TCK71441.1"/>
    </source>
</evidence>
<dbReference type="InterPro" id="IPR001959">
    <property type="entry name" value="Transposase"/>
</dbReference>
<evidence type="ECO:0000259" key="10">
    <source>
        <dbReference type="Pfam" id="PF07282"/>
    </source>
</evidence>
<organism evidence="12 13">
    <name type="scientific">Lonepinella koalarum</name>
    <dbReference type="NCBI Taxonomy" id="53417"/>
    <lineage>
        <taxon>Bacteria</taxon>
        <taxon>Pseudomonadati</taxon>
        <taxon>Pseudomonadota</taxon>
        <taxon>Gammaproteobacteria</taxon>
        <taxon>Pasteurellales</taxon>
        <taxon>Pasteurellaceae</taxon>
        <taxon>Lonepinella</taxon>
    </lineage>
</organism>
<name>A0A4V2PUQ7_9PAST</name>
<feature type="region of interest" description="Disordered" evidence="8">
    <location>
        <begin position="237"/>
        <end position="258"/>
    </location>
</feature>
<evidence type="ECO:0000256" key="3">
    <source>
        <dbReference type="ARBA" id="ARBA00022578"/>
    </source>
</evidence>
<evidence type="ECO:0000259" key="11">
    <source>
        <dbReference type="Pfam" id="PF12323"/>
    </source>
</evidence>
<dbReference type="GO" id="GO:0046872">
    <property type="term" value="F:metal ion binding"/>
    <property type="evidence" value="ECO:0007669"/>
    <property type="project" value="UniProtKB-KW"/>
</dbReference>
<dbReference type="InterPro" id="IPR021027">
    <property type="entry name" value="Transposase_put_HTH"/>
</dbReference>
<keyword evidence="4" id="KW-0479">Metal-binding</keyword>
<comment type="caution">
    <text evidence="12">The sequence shown here is derived from an EMBL/GenBank/DDBJ whole genome shotgun (WGS) entry which is preliminary data.</text>
</comment>
<dbReference type="NCBIfam" id="TIGR01766">
    <property type="entry name" value="IS200/IS605 family accessory protein TnpB-like domain"/>
    <property type="match status" value="1"/>
</dbReference>
<comment type="similarity">
    <text evidence="2">In the N-terminal section; belongs to the transposase 2 family.</text>
</comment>
<evidence type="ECO:0000259" key="9">
    <source>
        <dbReference type="Pfam" id="PF01385"/>
    </source>
</evidence>
<dbReference type="GO" id="GO:0003677">
    <property type="term" value="F:DNA binding"/>
    <property type="evidence" value="ECO:0007669"/>
    <property type="project" value="UniProtKB-KW"/>
</dbReference>
<reference evidence="12 13" key="1">
    <citation type="submission" date="2019-03" db="EMBL/GenBank/DDBJ databases">
        <title>Genomic Encyclopedia of Type Strains, Phase IV (KMG-IV): sequencing the most valuable type-strain genomes for metagenomic binning, comparative biology and taxonomic classification.</title>
        <authorList>
            <person name="Goeker M."/>
        </authorList>
    </citation>
    <scope>NUCLEOTIDE SEQUENCE [LARGE SCALE GENOMIC DNA]</scope>
    <source>
        <strain evidence="12 13">DSM 10053</strain>
    </source>
</reference>
<evidence type="ECO:0000313" key="13">
    <source>
        <dbReference type="Proteomes" id="UP000295496"/>
    </source>
</evidence>
<dbReference type="Pfam" id="PF12323">
    <property type="entry name" value="HTH_OrfB_IS605"/>
    <property type="match status" value="1"/>
</dbReference>
<feature type="domain" description="Transposase putative helix-turn-helix" evidence="11">
    <location>
        <begin position="10"/>
        <end position="53"/>
    </location>
</feature>
<sequence length="438" mass="50254">MSENNNIVSLSHKIEIYPNKKAKTHFRKAFGCSRLAYNWGLAKWQEYYKQGIKKTHLDLKKEFNAIKKTQFPFVYEVSKYATQQPFLNLNLAFQKFFRDLKQGKVSYPQFKKKRDNAGSYYIGGDQVVLSDTNKNSKKYKKIITECNAQYLKVPNLGYVKLSERLRFSGKINSVTISQNGDKYYASFSVSIAEENYQPQPKTKLGLGIDVGLKSFVSLSNGLEIKSPKPLAKLASKLKTKSRQLSKKQHPKTKGDKTKKSANYLKASLKLAKLHRRIVNIRNDFLHKLSSSIIKQADYICLEDLNVKGMMKNHKLAKSIADVSFYEFRRQLEYKAKYNGKEIIFADRFYPSSKTCSQCGSIKKELKLSERIYYCEDCGAKIGRDYNASINLLRLIEKQIGQVLPEFTPMDLTAMQSNLAINRIVTSKVEVGIQQKSHL</sequence>
<dbReference type="EMBL" id="SMGJ01000001">
    <property type="protein sequence ID" value="TCK71441.1"/>
    <property type="molecule type" value="Genomic_DNA"/>
</dbReference>
<keyword evidence="13" id="KW-1185">Reference proteome</keyword>
<dbReference type="AlphaFoldDB" id="A0A4V2PUQ7"/>
<dbReference type="PANTHER" id="PTHR30405">
    <property type="entry name" value="TRANSPOSASE"/>
    <property type="match status" value="1"/>
</dbReference>
<feature type="compositionally biased region" description="Basic residues" evidence="8">
    <location>
        <begin position="237"/>
        <end position="251"/>
    </location>
</feature>
<dbReference type="GO" id="GO:0006310">
    <property type="term" value="P:DNA recombination"/>
    <property type="evidence" value="ECO:0007669"/>
    <property type="project" value="UniProtKB-KW"/>
</dbReference>
<evidence type="ECO:0000256" key="6">
    <source>
        <dbReference type="ARBA" id="ARBA00023125"/>
    </source>
</evidence>
<protein>
    <submittedName>
        <fullName evidence="12">Putative transposase</fullName>
    </submittedName>
</protein>
<dbReference type="InterPro" id="IPR051399">
    <property type="entry name" value="RNA-guided_DNA_endo/Transpos"/>
</dbReference>
<gene>
    <name evidence="12" type="ORF">EV692_0513</name>
</gene>
<evidence type="ECO:0000256" key="2">
    <source>
        <dbReference type="ARBA" id="ARBA00011044"/>
    </source>
</evidence>
<dbReference type="NCBIfam" id="NF040570">
    <property type="entry name" value="guided_TnpB"/>
    <property type="match status" value="1"/>
</dbReference>
<dbReference type="Proteomes" id="UP000295496">
    <property type="component" value="Unassembled WGS sequence"/>
</dbReference>
<evidence type="ECO:0000256" key="7">
    <source>
        <dbReference type="ARBA" id="ARBA00023172"/>
    </source>
</evidence>
<keyword evidence="3" id="KW-0815">Transposition</keyword>
<dbReference type="Pfam" id="PF01385">
    <property type="entry name" value="OrfB_IS605"/>
    <property type="match status" value="1"/>
</dbReference>
<evidence type="ECO:0000256" key="1">
    <source>
        <dbReference type="ARBA" id="ARBA00008761"/>
    </source>
</evidence>